<dbReference type="Bgee" id="ENSLACG00000002039">
    <property type="expression patterns" value="Expressed in pelvic fin and 6 other cell types or tissues"/>
</dbReference>
<protein>
    <recommendedName>
        <fullName evidence="18">A disintegrin and metalloproteinase with thrombospondin motifs 4</fullName>
        <ecNumber evidence="17">3.4.24.82</ecNumber>
    </recommendedName>
    <alternativeName>
        <fullName evidence="19">Aggrecanase-1</fullName>
    </alternativeName>
</protein>
<dbReference type="Pfam" id="PF01421">
    <property type="entry name" value="Reprolysin"/>
    <property type="match status" value="1"/>
</dbReference>
<feature type="disulfide bond" evidence="22">
    <location>
        <begin position="466"/>
        <end position="488"/>
    </location>
</feature>
<dbReference type="InterPro" id="IPR045371">
    <property type="entry name" value="ADAMTS_CR_3"/>
</dbReference>
<feature type="disulfide bond" evidence="22">
    <location>
        <begin position="538"/>
        <end position="575"/>
    </location>
</feature>
<feature type="binding site" evidence="21">
    <location>
        <position position="218"/>
    </location>
    <ligand>
        <name>Ca(2+)</name>
        <dbReference type="ChEBI" id="CHEBI:29108"/>
        <label>2</label>
    </ligand>
</feature>
<evidence type="ECO:0000256" key="25">
    <source>
        <dbReference type="SAM" id="SignalP"/>
    </source>
</evidence>
<dbReference type="Pfam" id="PF01562">
    <property type="entry name" value="Pep_M12B_propep"/>
    <property type="match status" value="1"/>
</dbReference>
<keyword evidence="28" id="KW-1185">Reference proteome</keyword>
<feature type="binding site" evidence="21">
    <location>
        <position position="432"/>
    </location>
    <ligand>
        <name>Ca(2+)</name>
        <dbReference type="ChEBI" id="CHEBI:29108"/>
        <label>2</label>
    </ligand>
</feature>
<dbReference type="Ensembl" id="ENSLACT00000002300.1">
    <property type="protein sequence ID" value="ENSLACP00000002282.1"/>
    <property type="gene ID" value="ENSLACG00000002039.1"/>
</dbReference>
<name>H2ZY11_LATCH</name>
<evidence type="ECO:0000256" key="6">
    <source>
        <dbReference type="ARBA" id="ARBA00022723"/>
    </source>
</evidence>
<dbReference type="PRINTS" id="PR01857">
    <property type="entry name" value="ADAMTSFAMILY"/>
</dbReference>
<dbReference type="InterPro" id="IPR010294">
    <property type="entry name" value="ADAMTS_spacer1"/>
</dbReference>
<dbReference type="GO" id="GO:0031012">
    <property type="term" value="C:extracellular matrix"/>
    <property type="evidence" value="ECO:0007669"/>
    <property type="project" value="TreeGrafter"/>
</dbReference>
<evidence type="ECO:0000256" key="5">
    <source>
        <dbReference type="ARBA" id="ARBA00022685"/>
    </source>
</evidence>
<dbReference type="Proteomes" id="UP000008672">
    <property type="component" value="Unassembled WGS sequence"/>
</dbReference>
<accession>H2ZY11</accession>
<feature type="binding site" evidence="21 23">
    <location>
        <position position="378"/>
    </location>
    <ligand>
        <name>Zn(2+)</name>
        <dbReference type="ChEBI" id="CHEBI:29105"/>
        <note>catalytic</note>
    </ligand>
</feature>
<evidence type="ECO:0000256" key="8">
    <source>
        <dbReference type="ARBA" id="ARBA00022737"/>
    </source>
</evidence>
<dbReference type="InterPro" id="IPR013273">
    <property type="entry name" value="ADAMTS/ADAMTS-like"/>
</dbReference>
<evidence type="ECO:0000256" key="10">
    <source>
        <dbReference type="ARBA" id="ARBA00022833"/>
    </source>
</evidence>
<dbReference type="PROSITE" id="PS50215">
    <property type="entry name" value="ADAM_MEPRO"/>
    <property type="match status" value="1"/>
</dbReference>
<dbReference type="Pfam" id="PF00090">
    <property type="entry name" value="TSP_1"/>
    <property type="match status" value="1"/>
</dbReference>
<feature type="disulfide bond" evidence="22">
    <location>
        <begin position="329"/>
        <end position="334"/>
    </location>
</feature>
<evidence type="ECO:0000256" key="3">
    <source>
        <dbReference type="ARBA" id="ARBA00022530"/>
    </source>
</evidence>
<evidence type="ECO:0000256" key="12">
    <source>
        <dbReference type="ARBA" id="ARBA00023145"/>
    </source>
</evidence>
<keyword evidence="6 21" id="KW-0479">Metal-binding</keyword>
<dbReference type="EC" id="3.4.24.82" evidence="17"/>
<evidence type="ECO:0000256" key="24">
    <source>
        <dbReference type="SAM" id="MobiDB-lite"/>
    </source>
</evidence>
<feature type="binding site" evidence="21">
    <location>
        <position position="311"/>
    </location>
    <ligand>
        <name>Ca(2+)</name>
        <dbReference type="ChEBI" id="CHEBI:29108"/>
        <label>1</label>
    </ligand>
</feature>
<sequence>MVLIFAASILLVLSLASKGFQVDHKEEVVFPEQLDPNYQPLDQHDQWFGQSDPEGDLDERVIYRLEAFGEELVLDLERDRSFVSDDLTVQYLGEAGEADSQDSGRVDCYYTGTVNNDPESIAALSLCRGALQGVIRHHGAEIHIHPLEGEPKAGGRGAHLLRKKTDKKAIGSTCGVGPQITTKPQASETKDQEEVDDQKATTSNRRSKRFVSVPRYVETLVVADQSMVDFHGSGLKPYLLTVMATAAKLFKHPSLKNPVNLVVVRIVIINQPDVRGNGHSYQHQKLKISSNAAETLRNFCTWQKELNTPDDSDPSHFDTAILFTRKDLCGTATCDTLGMADVGTVCNPSRSCSIIEDDGLQSAFTTAHELGHVFNMLHDNSRQCNSWNRVTDPPRMMAPVMSSVDPERVWSPCSAHFITDFLDSGHGHCLLDRPHTPLRMPAALPGDEYDIDRQCQLTFGDDSRHCPDHRSTCATLWCTGRMDGQLICQTKHFPWADGTPCGLGKTCIQGWCVGKDQMKEFKTPVHGGWGSWGAWGKCSRTCGGGVQYSSRECNKPTPRNGGKYCEGKRTKYQSCNVQDCPDNNGVTFRDEQCAAYNHRSDIFRGFSGPLQWVPKYAGVSPKDTCKLTCQSKALGYYYVLEPKVVDGTPCTPGSTSVCVQGHCISAGCDRVIRSKKKFDKCMVCGGKGSTCTKVYGSFTKPSYGYNDVITIPVGATNILIRQNSGSKTASDGVYLALKQQDGTYALNGHYILVPSEHDLSAGGINLHYSGATQPLETISAKGPLKEPLTVQALVVGNRPVPRLKYTFFVPKSKASPTQENKPTRDSLNRRAALYRIFRRQR</sequence>
<evidence type="ECO:0000256" key="22">
    <source>
        <dbReference type="PIRSR" id="PIRSR613273-3"/>
    </source>
</evidence>
<dbReference type="GO" id="GO:0006508">
    <property type="term" value="P:proteolysis"/>
    <property type="evidence" value="ECO:0007669"/>
    <property type="project" value="UniProtKB-KW"/>
</dbReference>
<feature type="signal peptide" evidence="25">
    <location>
        <begin position="1"/>
        <end position="19"/>
    </location>
</feature>
<dbReference type="AlphaFoldDB" id="H2ZY11"/>
<dbReference type="Pfam" id="PF05986">
    <property type="entry name" value="ADAMTS_spacer1"/>
    <property type="match status" value="1"/>
</dbReference>
<dbReference type="FunFam" id="3.40.390.10:FF:000001">
    <property type="entry name" value="A disintegrin and metalloproteinase with thrombospondin motifs 1"/>
    <property type="match status" value="1"/>
</dbReference>
<dbReference type="SMART" id="SM00608">
    <property type="entry name" value="ACR"/>
    <property type="match status" value="1"/>
</dbReference>
<keyword evidence="7 25" id="KW-0732">Signal</keyword>
<dbReference type="InterPro" id="IPR002870">
    <property type="entry name" value="Peptidase_M12B_N"/>
</dbReference>
<evidence type="ECO:0000313" key="27">
    <source>
        <dbReference type="Ensembl" id="ENSLACP00000002282.1"/>
    </source>
</evidence>
<dbReference type="Gene3D" id="3.40.390.10">
    <property type="entry name" value="Collagenase (Catalytic Domain)"/>
    <property type="match status" value="1"/>
</dbReference>
<feature type="binding site" evidence="21">
    <location>
        <position position="311"/>
    </location>
    <ligand>
        <name>Ca(2+)</name>
        <dbReference type="ChEBI" id="CHEBI:29108"/>
        <label>2</label>
    </ligand>
</feature>
<feature type="binding site" evidence="21 23">
    <location>
        <position position="368"/>
    </location>
    <ligand>
        <name>Zn(2+)</name>
        <dbReference type="ChEBI" id="CHEBI:29105"/>
        <note>catalytic</note>
    </ligand>
</feature>
<feature type="disulfide bond" evidence="22">
    <location>
        <begin position="300"/>
        <end position="352"/>
    </location>
</feature>
<keyword evidence="2" id="KW-0964">Secreted</keyword>
<keyword evidence="21" id="KW-0106">Calcium</keyword>
<dbReference type="OMA" id="HDDDKHC"/>
<keyword evidence="12" id="KW-0865">Zymogen</keyword>
<feature type="disulfide bond" evidence="22">
    <location>
        <begin position="473"/>
        <end position="507"/>
    </location>
</feature>
<keyword evidence="8" id="KW-0677">Repeat</keyword>
<dbReference type="Gene3D" id="2.20.100.10">
    <property type="entry name" value="Thrombospondin type-1 (TSP1) repeat"/>
    <property type="match status" value="1"/>
</dbReference>
<comment type="subunit">
    <text evidence="16">Interacts with SRPX2.</text>
</comment>
<dbReference type="Pfam" id="PF17771">
    <property type="entry name" value="ADAMTS_CR_2"/>
    <property type="match status" value="1"/>
</dbReference>
<evidence type="ECO:0000256" key="20">
    <source>
        <dbReference type="PIRSR" id="PIRSR613273-1"/>
    </source>
</evidence>
<evidence type="ECO:0000256" key="1">
    <source>
        <dbReference type="ARBA" id="ARBA00004498"/>
    </source>
</evidence>
<evidence type="ECO:0000256" key="4">
    <source>
        <dbReference type="ARBA" id="ARBA00022670"/>
    </source>
</evidence>
<feature type="domain" description="Peptidase M12B" evidence="26">
    <location>
        <begin position="215"/>
        <end position="434"/>
    </location>
</feature>
<evidence type="ECO:0000256" key="19">
    <source>
        <dbReference type="ARBA" id="ARBA00043252"/>
    </source>
</evidence>
<dbReference type="InterPro" id="IPR041645">
    <property type="entry name" value="ADAMTS_CR_2"/>
</dbReference>
<comment type="cofactor">
    <cofactor evidence="21">
        <name>Zn(2+)</name>
        <dbReference type="ChEBI" id="CHEBI:29105"/>
    </cofactor>
    <text evidence="21">Binds 1 zinc ion per subunit.</text>
</comment>
<evidence type="ECO:0000313" key="28">
    <source>
        <dbReference type="Proteomes" id="UP000008672"/>
    </source>
</evidence>
<evidence type="ECO:0000256" key="18">
    <source>
        <dbReference type="ARBA" id="ARBA00040099"/>
    </source>
</evidence>
<evidence type="ECO:0000256" key="11">
    <source>
        <dbReference type="ARBA" id="ARBA00023049"/>
    </source>
</evidence>
<evidence type="ECO:0000256" key="17">
    <source>
        <dbReference type="ARBA" id="ARBA00039064"/>
    </source>
</evidence>
<dbReference type="OrthoDB" id="412680at2759"/>
<feature type="binding site" evidence="21 23">
    <location>
        <position position="372"/>
    </location>
    <ligand>
        <name>Zn(2+)</name>
        <dbReference type="ChEBI" id="CHEBI:29105"/>
        <note>catalytic</note>
    </ligand>
</feature>
<evidence type="ECO:0000256" key="7">
    <source>
        <dbReference type="ARBA" id="ARBA00022729"/>
    </source>
</evidence>
<dbReference type="Gene3D" id="2.60.120.830">
    <property type="match status" value="1"/>
</dbReference>
<comment type="catalytic activity">
    <reaction evidence="15">
        <text>Glutamyl endopeptidase. Bonds cleaved include 370-Thr-Glu-Gly-Glu-|-Ala-Arg-Gly-Ser-377 in the interglobular domain of mammalian aggrecan.</text>
        <dbReference type="EC" id="3.4.24.82"/>
    </reaction>
</comment>
<feature type="disulfide bond" evidence="22">
    <location>
        <begin position="501"/>
        <end position="512"/>
    </location>
</feature>
<dbReference type="FunFam" id="2.60.120.830:FF:000001">
    <property type="entry name" value="A disintegrin and metalloproteinase with thrombospondin motifs 1"/>
    <property type="match status" value="1"/>
</dbReference>
<feature type="disulfide bond" evidence="22">
    <location>
        <begin position="384"/>
        <end position="413"/>
    </location>
</feature>
<organism evidence="27 28">
    <name type="scientific">Latimeria chalumnae</name>
    <name type="common">Coelacanth</name>
    <dbReference type="NCBI Taxonomy" id="7897"/>
    <lineage>
        <taxon>Eukaryota</taxon>
        <taxon>Metazoa</taxon>
        <taxon>Chordata</taxon>
        <taxon>Craniata</taxon>
        <taxon>Vertebrata</taxon>
        <taxon>Euteleostomi</taxon>
        <taxon>Coelacanthiformes</taxon>
        <taxon>Coelacanthidae</taxon>
        <taxon>Latimeria</taxon>
    </lineage>
</organism>
<dbReference type="SUPFAM" id="SSF82895">
    <property type="entry name" value="TSP-1 type 1 repeat"/>
    <property type="match status" value="1"/>
</dbReference>
<evidence type="ECO:0000256" key="13">
    <source>
        <dbReference type="ARBA" id="ARBA00023157"/>
    </source>
</evidence>
<feature type="disulfide bond" evidence="22">
    <location>
        <begin position="542"/>
        <end position="580"/>
    </location>
</feature>
<dbReference type="MEROPS" id="M12.221"/>
<feature type="region of interest" description="Disordered" evidence="24">
    <location>
        <begin position="172"/>
        <end position="206"/>
    </location>
</feature>
<dbReference type="InParanoid" id="H2ZY11"/>
<evidence type="ECO:0000256" key="14">
    <source>
        <dbReference type="ARBA" id="ARBA00023180"/>
    </source>
</evidence>
<dbReference type="SMART" id="SM00209">
    <property type="entry name" value="TSP1"/>
    <property type="match status" value="1"/>
</dbReference>
<dbReference type="GeneID" id="102354523"/>
<comment type="caution">
    <text evidence="23">Lacks conserved residue(s) required for the propagation of feature annotation.</text>
</comment>
<dbReference type="Gene3D" id="3.40.1620.60">
    <property type="match status" value="1"/>
</dbReference>
<dbReference type="GeneTree" id="ENSGT00940000160966"/>
<dbReference type="GO" id="GO:0004222">
    <property type="term" value="F:metalloendopeptidase activity"/>
    <property type="evidence" value="ECO:0007669"/>
    <property type="project" value="InterPro"/>
</dbReference>
<evidence type="ECO:0000256" key="9">
    <source>
        <dbReference type="ARBA" id="ARBA00022801"/>
    </source>
</evidence>
<dbReference type="SUPFAM" id="SSF55486">
    <property type="entry name" value="Metalloproteases ('zincins'), catalytic domain"/>
    <property type="match status" value="1"/>
</dbReference>
<feature type="binding site" description="in inhibited form" evidence="21">
    <location>
        <position position="174"/>
    </location>
    <ligand>
        <name>Zn(2+)</name>
        <dbReference type="ChEBI" id="CHEBI:29105"/>
        <note>catalytic</note>
    </ligand>
</feature>
<evidence type="ECO:0000256" key="2">
    <source>
        <dbReference type="ARBA" id="ARBA00022525"/>
    </source>
</evidence>
<dbReference type="InterPro" id="IPR024079">
    <property type="entry name" value="MetalloPept_cat_dom_sf"/>
</dbReference>
<reference evidence="27" key="2">
    <citation type="submission" date="2025-08" db="UniProtKB">
        <authorList>
            <consortium name="Ensembl"/>
        </authorList>
    </citation>
    <scope>IDENTIFICATION</scope>
</reference>
<feature type="disulfide bond" evidence="22">
    <location>
        <begin position="346"/>
        <end position="429"/>
    </location>
</feature>
<feature type="binding site" evidence="21">
    <location>
        <position position="318"/>
    </location>
    <ligand>
        <name>Ca(2+)</name>
        <dbReference type="ChEBI" id="CHEBI:29108"/>
        <label>1</label>
    </ligand>
</feature>
<evidence type="ECO:0000259" key="26">
    <source>
        <dbReference type="PROSITE" id="PS50215"/>
    </source>
</evidence>
<feature type="disulfide bond" evidence="22">
    <location>
        <begin position="455"/>
        <end position="478"/>
    </location>
</feature>
<feature type="active site" evidence="20 23">
    <location>
        <position position="369"/>
    </location>
</feature>
<dbReference type="Pfam" id="PF19236">
    <property type="entry name" value="ADAMTS_CR_3"/>
    <property type="match status" value="1"/>
</dbReference>
<evidence type="ECO:0000256" key="21">
    <source>
        <dbReference type="PIRSR" id="PIRSR613273-2"/>
    </source>
</evidence>
<keyword evidence="13 22" id="KW-1015">Disulfide bond</keyword>
<dbReference type="InterPro" id="IPR006586">
    <property type="entry name" value="ADAM_Cys-rich"/>
</dbReference>
<dbReference type="CDD" id="cd04273">
    <property type="entry name" value="ZnMc_ADAMTS_like"/>
    <property type="match status" value="1"/>
</dbReference>
<dbReference type="STRING" id="7897.ENSLACP00000002282"/>
<dbReference type="GO" id="GO:0030198">
    <property type="term" value="P:extracellular matrix organization"/>
    <property type="evidence" value="ECO:0007669"/>
    <property type="project" value="InterPro"/>
</dbReference>
<feature type="binding site" evidence="21">
    <location>
        <position position="429"/>
    </location>
    <ligand>
        <name>Ca(2+)</name>
        <dbReference type="ChEBI" id="CHEBI:29108"/>
        <label>1</label>
    </ligand>
</feature>
<keyword evidence="5" id="KW-0165">Cleavage on pair of basic residues</keyword>
<dbReference type="eggNOG" id="KOG3538">
    <property type="taxonomic scope" value="Eukaryota"/>
</dbReference>
<keyword evidence="11" id="KW-0482">Metalloprotease</keyword>
<feature type="disulfide bond" evidence="22">
    <location>
        <begin position="553"/>
        <end position="565"/>
    </location>
</feature>
<evidence type="ECO:0000256" key="15">
    <source>
        <dbReference type="ARBA" id="ARBA00036804"/>
    </source>
</evidence>
<evidence type="ECO:0000256" key="16">
    <source>
        <dbReference type="ARBA" id="ARBA00038607"/>
    </source>
</evidence>
<comment type="subcellular location">
    <subcellularLocation>
        <location evidence="1">Secreted</location>
        <location evidence="1">Extracellular space</location>
        <location evidence="1">Extracellular matrix</location>
    </subcellularLocation>
</comment>
<evidence type="ECO:0000256" key="23">
    <source>
        <dbReference type="PROSITE-ProRule" id="PRU00276"/>
    </source>
</evidence>
<dbReference type="KEGG" id="lcm:102354523"/>
<dbReference type="GO" id="GO:0046872">
    <property type="term" value="F:metal ion binding"/>
    <property type="evidence" value="ECO:0007669"/>
    <property type="project" value="UniProtKB-KW"/>
</dbReference>
<feature type="binding site" evidence="21">
    <location>
        <position position="218"/>
    </location>
    <ligand>
        <name>Ca(2+)</name>
        <dbReference type="ChEBI" id="CHEBI:29108"/>
        <label>1</label>
    </ligand>
</feature>
<keyword evidence="4" id="KW-0645">Protease</keyword>
<dbReference type="InterPro" id="IPR000884">
    <property type="entry name" value="TSP1_rpt"/>
</dbReference>
<dbReference type="InterPro" id="IPR001590">
    <property type="entry name" value="Peptidase_M12B"/>
</dbReference>
<keyword evidence="14" id="KW-0325">Glycoprotein</keyword>
<dbReference type="FunFam" id="2.20.100.10:FF:000006">
    <property type="entry name" value="A disintegrin and metalloproteinase with thrombospondin motifs 1"/>
    <property type="match status" value="1"/>
</dbReference>
<dbReference type="PROSITE" id="PS50092">
    <property type="entry name" value="TSP1"/>
    <property type="match status" value="1"/>
</dbReference>
<dbReference type="InterPro" id="IPR036383">
    <property type="entry name" value="TSP1_rpt_sf"/>
</dbReference>
<reference evidence="27" key="3">
    <citation type="submission" date="2025-09" db="UniProtKB">
        <authorList>
            <consortium name="Ensembl"/>
        </authorList>
    </citation>
    <scope>IDENTIFICATION</scope>
</reference>
<keyword evidence="10 21" id="KW-0862">Zinc</keyword>
<feature type="chain" id="PRO_5003579698" description="A disintegrin and metalloproteinase with thrombospondin motifs 4" evidence="25">
    <location>
        <begin position="20"/>
        <end position="841"/>
    </location>
</feature>
<dbReference type="FunCoup" id="H2ZY11">
    <property type="interactions" value="76"/>
</dbReference>
<dbReference type="InterPro" id="IPR050439">
    <property type="entry name" value="ADAMTS_ADAMTS-like"/>
</dbReference>
<dbReference type="PRINTS" id="PR01705">
    <property type="entry name" value="TSP1REPEAT"/>
</dbReference>
<proteinExistence type="predicted"/>
<reference evidence="28" key="1">
    <citation type="submission" date="2011-08" db="EMBL/GenBank/DDBJ databases">
        <title>The draft genome of Latimeria chalumnae.</title>
        <authorList>
            <person name="Di Palma F."/>
            <person name="Alfoldi J."/>
            <person name="Johnson J."/>
            <person name="Berlin A."/>
            <person name="Gnerre S."/>
            <person name="Jaffe D."/>
            <person name="MacCallum I."/>
            <person name="Young S."/>
            <person name="Walker B.J."/>
            <person name="Lander E."/>
            <person name="Lindblad-Toh K."/>
        </authorList>
    </citation>
    <scope>NUCLEOTIDE SEQUENCE [LARGE SCALE GENOMIC DNA]</scope>
    <source>
        <strain evidence="28">Wild caught</strain>
    </source>
</reference>
<dbReference type="PANTHER" id="PTHR13723">
    <property type="entry name" value="ADAMTS A DISINTEGRIN AND METALLOPROTEASE WITH THROMBOSPONDIN MOTIFS PROTEASE"/>
    <property type="match status" value="1"/>
</dbReference>
<keyword evidence="3" id="KW-0272">Extracellular matrix</keyword>
<dbReference type="EMBL" id="AFYH01101259">
    <property type="status" value="NOT_ANNOTATED_CDS"/>
    <property type="molecule type" value="Genomic_DNA"/>
</dbReference>
<gene>
    <name evidence="27" type="primary">ADAMTS4</name>
</gene>
<dbReference type="PANTHER" id="PTHR13723:SF38">
    <property type="entry name" value="A DISINTEGRIN AND METALLOPROTEINASE WITH THROMBOSPONDIN MOTIFS 4"/>
    <property type="match status" value="1"/>
</dbReference>
<feature type="binding site" evidence="21">
    <location>
        <position position="432"/>
    </location>
    <ligand>
        <name>Ca(2+)</name>
        <dbReference type="ChEBI" id="CHEBI:29108"/>
        <label>1</label>
    </ligand>
</feature>
<keyword evidence="9" id="KW-0378">Hydrolase</keyword>